<evidence type="ECO:0000256" key="11">
    <source>
        <dbReference type="RuleBase" id="RU365090"/>
    </source>
</evidence>
<dbReference type="InterPro" id="IPR005111">
    <property type="entry name" value="MoeA_C_domain_IV"/>
</dbReference>
<dbReference type="InterPro" id="IPR005110">
    <property type="entry name" value="MoeA_linker/N"/>
</dbReference>
<comment type="cofactor">
    <cofactor evidence="1 11">
        <name>Mg(2+)</name>
        <dbReference type="ChEBI" id="CHEBI:18420"/>
    </cofactor>
</comment>
<dbReference type="SMART" id="SM00852">
    <property type="entry name" value="MoCF_biosynth"/>
    <property type="match status" value="1"/>
</dbReference>
<dbReference type="InterPro" id="IPR001453">
    <property type="entry name" value="MoaB/Mog_dom"/>
</dbReference>
<dbReference type="SUPFAM" id="SSF53218">
    <property type="entry name" value="Molybdenum cofactor biosynthesis proteins"/>
    <property type="match status" value="1"/>
</dbReference>
<reference evidence="13" key="1">
    <citation type="submission" date="2020-12" db="EMBL/GenBank/DDBJ databases">
        <title>Marinomonas arctica sp. nov., a psychrotolerant bacterium isolated from the Arctic.</title>
        <authorList>
            <person name="Zhang Y."/>
        </authorList>
    </citation>
    <scope>NUCLEOTIDE SEQUENCE</scope>
    <source>
        <strain evidence="13">C1424</strain>
    </source>
</reference>
<evidence type="ECO:0000256" key="3">
    <source>
        <dbReference type="ARBA" id="ARBA00005046"/>
    </source>
</evidence>
<comment type="similarity">
    <text evidence="4 11">Belongs to the MoeA family.</text>
</comment>
<evidence type="ECO:0000256" key="6">
    <source>
        <dbReference type="ARBA" id="ARBA00022679"/>
    </source>
</evidence>
<sequence length="397" mass="42684">MSELLSFENALQEIQQSATVRVGQHKLPLLEALNKITTQDIVADSCVPPYDNSAMDGYALSFDDWSTDQVFPISQRIPAGQTATPLEPGTCVRIFTGACIPTGADTVIMQENASISKEGIHFKDRPSQGENIRPKGQDIFTGQTIIKAGTKLSPMHIGLLSSLGITEIMVYKTLRVGLLTTGDELIPAGDKLAGGQIFNSNGPMLTALLLQAGYEVIDCLHAKDTPEATEVAIKKLIQSCDVILSSGGVSVGEEDHVKGALEKLGEVHLWKIAIKPGKPLVHATLDNTPFLGLPGNPSSTLVTYHWFATLLLAASAGQSTRLPQAYLIESGFNRIQSIKRDEFLRVSIGQDGLAYAHSQQSSGALLAACESHGYLHVKANTPIEYGCSYPFYPFSGF</sequence>
<dbReference type="Pfam" id="PF00994">
    <property type="entry name" value="MoCF_biosynth"/>
    <property type="match status" value="1"/>
</dbReference>
<dbReference type="Gene3D" id="2.40.340.10">
    <property type="entry name" value="MoeA, C-terminal, domain IV"/>
    <property type="match status" value="1"/>
</dbReference>
<gene>
    <name evidence="13" type="ORF">I8J31_18345</name>
</gene>
<dbReference type="AlphaFoldDB" id="A0A934JPP2"/>
<dbReference type="GO" id="GO:0006777">
    <property type="term" value="P:Mo-molybdopterin cofactor biosynthetic process"/>
    <property type="evidence" value="ECO:0007669"/>
    <property type="project" value="UniProtKB-UniRule"/>
</dbReference>
<dbReference type="Gene3D" id="2.170.190.11">
    <property type="entry name" value="Molybdopterin biosynthesis moea protein, domain 3"/>
    <property type="match status" value="1"/>
</dbReference>
<evidence type="ECO:0000313" key="14">
    <source>
        <dbReference type="Proteomes" id="UP000628710"/>
    </source>
</evidence>
<keyword evidence="7 11" id="KW-0479">Metal-binding</keyword>
<keyword evidence="14" id="KW-1185">Reference proteome</keyword>
<evidence type="ECO:0000256" key="5">
    <source>
        <dbReference type="ARBA" id="ARBA00022505"/>
    </source>
</evidence>
<dbReference type="NCBIfam" id="TIGR00177">
    <property type="entry name" value="molyb_syn"/>
    <property type="match status" value="1"/>
</dbReference>
<dbReference type="InterPro" id="IPR036425">
    <property type="entry name" value="MoaB/Mog-like_dom_sf"/>
</dbReference>
<keyword evidence="6 11" id="KW-0808">Transferase</keyword>
<dbReference type="GO" id="GO:0061599">
    <property type="term" value="F:molybdopterin molybdotransferase activity"/>
    <property type="evidence" value="ECO:0007669"/>
    <property type="project" value="UniProtKB-UniRule"/>
</dbReference>
<dbReference type="GO" id="GO:0046872">
    <property type="term" value="F:metal ion binding"/>
    <property type="evidence" value="ECO:0007669"/>
    <property type="project" value="UniProtKB-UniRule"/>
</dbReference>
<dbReference type="CDD" id="cd00887">
    <property type="entry name" value="MoeA"/>
    <property type="match status" value="1"/>
</dbReference>
<accession>A0A934JPP2</accession>
<organism evidence="13 14">
    <name type="scientific">Marinomonas transparens</name>
    <dbReference type="NCBI Taxonomy" id="2795388"/>
    <lineage>
        <taxon>Bacteria</taxon>
        <taxon>Pseudomonadati</taxon>
        <taxon>Pseudomonadota</taxon>
        <taxon>Gammaproteobacteria</taxon>
        <taxon>Oceanospirillales</taxon>
        <taxon>Oceanospirillaceae</taxon>
        <taxon>Marinomonas</taxon>
    </lineage>
</organism>
<dbReference type="FunFam" id="3.40.980.10:FF:000004">
    <property type="entry name" value="Molybdopterin molybdenumtransferase"/>
    <property type="match status" value="1"/>
</dbReference>
<evidence type="ECO:0000256" key="10">
    <source>
        <dbReference type="ARBA" id="ARBA00047317"/>
    </source>
</evidence>
<dbReference type="RefSeq" id="WP_199470034.1">
    <property type="nucleotide sequence ID" value="NZ_JAEMNX010000028.1"/>
</dbReference>
<dbReference type="EC" id="2.10.1.1" evidence="11"/>
<dbReference type="SUPFAM" id="SSF63867">
    <property type="entry name" value="MoeA C-terminal domain-like"/>
    <property type="match status" value="1"/>
</dbReference>
<dbReference type="InterPro" id="IPR036135">
    <property type="entry name" value="MoeA_linker/N_sf"/>
</dbReference>
<dbReference type="Gene3D" id="3.90.105.10">
    <property type="entry name" value="Molybdopterin biosynthesis moea protein, domain 2"/>
    <property type="match status" value="1"/>
</dbReference>
<evidence type="ECO:0000256" key="4">
    <source>
        <dbReference type="ARBA" id="ARBA00010763"/>
    </source>
</evidence>
<proteinExistence type="inferred from homology"/>
<dbReference type="Pfam" id="PF03453">
    <property type="entry name" value="MoeA_N"/>
    <property type="match status" value="1"/>
</dbReference>
<comment type="function">
    <text evidence="2 11">Catalyzes the insertion of molybdate into adenylated molybdopterin with the concomitant release of AMP.</text>
</comment>
<protein>
    <recommendedName>
        <fullName evidence="11">Molybdopterin molybdenumtransferase</fullName>
        <ecNumber evidence="11">2.10.1.1</ecNumber>
    </recommendedName>
</protein>
<dbReference type="SUPFAM" id="SSF63882">
    <property type="entry name" value="MoeA N-terminal region -like"/>
    <property type="match status" value="1"/>
</dbReference>
<evidence type="ECO:0000313" key="13">
    <source>
        <dbReference type="EMBL" id="MBJ7539641.1"/>
    </source>
</evidence>
<name>A0A934JPP2_9GAMM</name>
<evidence type="ECO:0000256" key="7">
    <source>
        <dbReference type="ARBA" id="ARBA00022723"/>
    </source>
</evidence>
<dbReference type="Pfam" id="PF03454">
    <property type="entry name" value="MoeA_C"/>
    <property type="match status" value="1"/>
</dbReference>
<dbReference type="InterPro" id="IPR036688">
    <property type="entry name" value="MoeA_C_domain_IV_sf"/>
</dbReference>
<feature type="domain" description="MoaB/Mog" evidence="12">
    <location>
        <begin position="177"/>
        <end position="314"/>
    </location>
</feature>
<dbReference type="GO" id="GO:0005829">
    <property type="term" value="C:cytosol"/>
    <property type="evidence" value="ECO:0007669"/>
    <property type="project" value="TreeGrafter"/>
</dbReference>
<dbReference type="Proteomes" id="UP000628710">
    <property type="component" value="Unassembled WGS sequence"/>
</dbReference>
<evidence type="ECO:0000259" key="12">
    <source>
        <dbReference type="SMART" id="SM00852"/>
    </source>
</evidence>
<evidence type="ECO:0000256" key="9">
    <source>
        <dbReference type="ARBA" id="ARBA00023150"/>
    </source>
</evidence>
<dbReference type="InterPro" id="IPR038987">
    <property type="entry name" value="MoeA-like"/>
</dbReference>
<evidence type="ECO:0000256" key="1">
    <source>
        <dbReference type="ARBA" id="ARBA00001946"/>
    </source>
</evidence>
<dbReference type="PANTHER" id="PTHR10192:SF5">
    <property type="entry name" value="GEPHYRIN"/>
    <property type="match status" value="1"/>
</dbReference>
<comment type="catalytic activity">
    <reaction evidence="10">
        <text>adenylyl-molybdopterin + molybdate = Mo-molybdopterin + AMP + H(+)</text>
        <dbReference type="Rhea" id="RHEA:35047"/>
        <dbReference type="ChEBI" id="CHEBI:15378"/>
        <dbReference type="ChEBI" id="CHEBI:36264"/>
        <dbReference type="ChEBI" id="CHEBI:62727"/>
        <dbReference type="ChEBI" id="CHEBI:71302"/>
        <dbReference type="ChEBI" id="CHEBI:456215"/>
        <dbReference type="EC" id="2.10.1.1"/>
    </reaction>
</comment>
<dbReference type="PANTHER" id="PTHR10192">
    <property type="entry name" value="MOLYBDOPTERIN BIOSYNTHESIS PROTEIN"/>
    <property type="match status" value="1"/>
</dbReference>
<evidence type="ECO:0000256" key="8">
    <source>
        <dbReference type="ARBA" id="ARBA00022842"/>
    </source>
</evidence>
<dbReference type="EMBL" id="JAEMNX010000028">
    <property type="protein sequence ID" value="MBJ7539641.1"/>
    <property type="molecule type" value="Genomic_DNA"/>
</dbReference>
<keyword evidence="8 11" id="KW-0460">Magnesium</keyword>
<keyword evidence="5 11" id="KW-0500">Molybdenum</keyword>
<comment type="pathway">
    <text evidence="3 11">Cofactor biosynthesis; molybdopterin biosynthesis.</text>
</comment>
<dbReference type="Gene3D" id="3.40.980.10">
    <property type="entry name" value="MoaB/Mog-like domain"/>
    <property type="match status" value="1"/>
</dbReference>
<comment type="caution">
    <text evidence="13">The sequence shown here is derived from an EMBL/GenBank/DDBJ whole genome shotgun (WGS) entry which is preliminary data.</text>
</comment>
<evidence type="ECO:0000256" key="2">
    <source>
        <dbReference type="ARBA" id="ARBA00002901"/>
    </source>
</evidence>
<keyword evidence="9 11" id="KW-0501">Molybdenum cofactor biosynthesis</keyword>